<evidence type="ECO:0000256" key="1">
    <source>
        <dbReference type="ARBA" id="ARBA00000083"/>
    </source>
</evidence>
<protein>
    <recommendedName>
        <fullName evidence="6">UDP-glucose 4-epimerase</fullName>
        <ecNumber evidence="5">5.1.3.2</ecNumber>
    </recommendedName>
    <alternativeName>
        <fullName evidence="11">Galactowaldenase</fullName>
    </alternativeName>
    <alternativeName>
        <fullName evidence="10">UDP-galactose 4-epimerase</fullName>
    </alternativeName>
</protein>
<keyword evidence="8" id="KW-0119">Carbohydrate metabolism</keyword>
<keyword evidence="9" id="KW-0413">Isomerase</keyword>
<dbReference type="InterPro" id="IPR001509">
    <property type="entry name" value="Epimerase_deHydtase"/>
</dbReference>
<organism evidence="13 14">
    <name type="scientific">Candidatus Giovannonibacteria bacterium GW2011_GWC2_44_8</name>
    <dbReference type="NCBI Taxonomy" id="1618657"/>
    <lineage>
        <taxon>Bacteria</taxon>
        <taxon>Candidatus Giovannoniibacteriota</taxon>
    </lineage>
</organism>
<comment type="cofactor">
    <cofactor evidence="2">
        <name>NAD(+)</name>
        <dbReference type="ChEBI" id="CHEBI:57540"/>
    </cofactor>
</comment>
<feature type="domain" description="NAD-dependent epimerase/dehydratase" evidence="12">
    <location>
        <begin position="80"/>
        <end position="206"/>
    </location>
</feature>
<dbReference type="InterPro" id="IPR036291">
    <property type="entry name" value="NAD(P)-bd_dom_sf"/>
</dbReference>
<dbReference type="PANTHER" id="PTHR43725">
    <property type="entry name" value="UDP-GLUCOSE 4-EPIMERASE"/>
    <property type="match status" value="1"/>
</dbReference>
<evidence type="ECO:0000256" key="7">
    <source>
        <dbReference type="ARBA" id="ARBA00023027"/>
    </source>
</evidence>
<dbReference type="Proteomes" id="UP000034889">
    <property type="component" value="Unassembled WGS sequence"/>
</dbReference>
<evidence type="ECO:0000256" key="3">
    <source>
        <dbReference type="ARBA" id="ARBA00004947"/>
    </source>
</evidence>
<gene>
    <name evidence="13" type="ORF">UW74_C0028G0004</name>
</gene>
<evidence type="ECO:0000256" key="10">
    <source>
        <dbReference type="ARBA" id="ARBA00031367"/>
    </source>
</evidence>
<comment type="catalytic activity">
    <reaction evidence="1">
        <text>UDP-alpha-D-glucose = UDP-alpha-D-galactose</text>
        <dbReference type="Rhea" id="RHEA:22168"/>
        <dbReference type="ChEBI" id="CHEBI:58885"/>
        <dbReference type="ChEBI" id="CHEBI:66914"/>
        <dbReference type="EC" id="5.1.3.2"/>
    </reaction>
</comment>
<reference evidence="13 14" key="1">
    <citation type="journal article" date="2015" name="Nature">
        <title>rRNA introns, odd ribosomes, and small enigmatic genomes across a large radiation of phyla.</title>
        <authorList>
            <person name="Brown C.T."/>
            <person name="Hug L.A."/>
            <person name="Thomas B.C."/>
            <person name="Sharon I."/>
            <person name="Castelle C.J."/>
            <person name="Singh A."/>
            <person name="Wilkins M.J."/>
            <person name="Williams K.H."/>
            <person name="Banfield J.F."/>
        </authorList>
    </citation>
    <scope>NUCLEOTIDE SEQUENCE [LARGE SCALE GENOMIC DNA]</scope>
</reference>
<dbReference type="Pfam" id="PF01370">
    <property type="entry name" value="Epimerase"/>
    <property type="match status" value="1"/>
</dbReference>
<evidence type="ECO:0000256" key="9">
    <source>
        <dbReference type="ARBA" id="ARBA00023235"/>
    </source>
</evidence>
<dbReference type="SUPFAM" id="SSF51735">
    <property type="entry name" value="NAD(P)-binding Rossmann-fold domains"/>
    <property type="match status" value="1"/>
</dbReference>
<keyword evidence="7" id="KW-0520">NAD</keyword>
<name>A0A0G1MAY4_9BACT</name>
<accession>A0A0G1MAY4</accession>
<evidence type="ECO:0000256" key="4">
    <source>
        <dbReference type="ARBA" id="ARBA00007637"/>
    </source>
</evidence>
<evidence type="ECO:0000313" key="13">
    <source>
        <dbReference type="EMBL" id="KKT78057.1"/>
    </source>
</evidence>
<evidence type="ECO:0000256" key="5">
    <source>
        <dbReference type="ARBA" id="ARBA00013189"/>
    </source>
</evidence>
<comment type="pathway">
    <text evidence="3">Carbohydrate metabolism; galactose metabolism.</text>
</comment>
<evidence type="ECO:0000256" key="11">
    <source>
        <dbReference type="ARBA" id="ARBA00033067"/>
    </source>
</evidence>
<comment type="caution">
    <text evidence="13">The sequence shown here is derived from an EMBL/GenBank/DDBJ whole genome shotgun (WGS) entry which is preliminary data.</text>
</comment>
<keyword evidence="8" id="KW-0299">Galactose metabolism</keyword>
<evidence type="ECO:0000256" key="2">
    <source>
        <dbReference type="ARBA" id="ARBA00001911"/>
    </source>
</evidence>
<dbReference type="PANTHER" id="PTHR43725:SF47">
    <property type="entry name" value="UDP-GLUCOSE 4-EPIMERASE"/>
    <property type="match status" value="1"/>
</dbReference>
<evidence type="ECO:0000259" key="12">
    <source>
        <dbReference type="Pfam" id="PF01370"/>
    </source>
</evidence>
<comment type="similarity">
    <text evidence="4">Belongs to the NAD(P)-dependent epimerase/dehydratase family.</text>
</comment>
<sequence length="289" mass="32524">MRKQNLLIIGGSRFVGPLLIQKLLSGSHSITVFNRGLVSSDYPDAVHFIKGDRNAGFNISEHFDAVIDMCAYTGEQTQRALKELNFDFFLHMSTAAAYQKTKTFPLTEDSPLGDWPLWSDYNRGKVECEKILEESRVKYASIRPVYILGPRNYCNREAFIYSRIKDGLPLVLPGNGQALIQCVFAYGVADSLAFLAENKIGSAFNCAGDETITLIDLVKTMGKIACREPILRFNPFADGENFDISEFPFANENFVVSNKKIKKLGIKFTPLIEGLNKDYENYYKYDCVA</sequence>
<dbReference type="GO" id="GO:0003978">
    <property type="term" value="F:UDP-glucose 4-epimerase activity"/>
    <property type="evidence" value="ECO:0007669"/>
    <property type="project" value="UniProtKB-EC"/>
</dbReference>
<dbReference type="AlphaFoldDB" id="A0A0G1MAY4"/>
<dbReference type="GO" id="GO:0005829">
    <property type="term" value="C:cytosol"/>
    <property type="evidence" value="ECO:0007669"/>
    <property type="project" value="TreeGrafter"/>
</dbReference>
<evidence type="ECO:0000256" key="6">
    <source>
        <dbReference type="ARBA" id="ARBA00018569"/>
    </source>
</evidence>
<dbReference type="Gene3D" id="3.40.50.720">
    <property type="entry name" value="NAD(P)-binding Rossmann-like Domain"/>
    <property type="match status" value="1"/>
</dbReference>
<dbReference type="GO" id="GO:0006012">
    <property type="term" value="P:galactose metabolic process"/>
    <property type="evidence" value="ECO:0007669"/>
    <property type="project" value="UniProtKB-KW"/>
</dbReference>
<evidence type="ECO:0000313" key="14">
    <source>
        <dbReference type="Proteomes" id="UP000034889"/>
    </source>
</evidence>
<proteinExistence type="inferred from homology"/>
<dbReference type="EMBL" id="LCJM01000028">
    <property type="protein sequence ID" value="KKT78057.1"/>
    <property type="molecule type" value="Genomic_DNA"/>
</dbReference>
<evidence type="ECO:0000256" key="8">
    <source>
        <dbReference type="ARBA" id="ARBA00023144"/>
    </source>
</evidence>
<dbReference type="EC" id="5.1.3.2" evidence="5"/>